<evidence type="ECO:0000256" key="1">
    <source>
        <dbReference type="ARBA" id="ARBA00002929"/>
    </source>
</evidence>
<dbReference type="OrthoDB" id="1043111at2759"/>
<dbReference type="PANTHER" id="PTHR13169">
    <property type="entry name" value="UBIQUITIN-LIKE PROTEIN 3 HCG-1 PROTEIN"/>
    <property type="match status" value="1"/>
</dbReference>
<feature type="domain" description="Ubiquitin-like" evidence="9">
    <location>
        <begin position="8"/>
        <end position="98"/>
    </location>
</feature>
<evidence type="ECO:0000256" key="3">
    <source>
        <dbReference type="ARBA" id="ARBA00022475"/>
    </source>
</evidence>
<dbReference type="InterPro" id="IPR017000">
    <property type="entry name" value="MUB"/>
</dbReference>
<evidence type="ECO:0000313" key="10">
    <source>
        <dbReference type="EMBL" id="GBG67675.1"/>
    </source>
</evidence>
<keyword evidence="7" id="KW-0636">Prenylation</keyword>
<proteinExistence type="predicted"/>
<dbReference type="PIRSF" id="PIRSF032572">
    <property type="entry name" value="MUB"/>
    <property type="match status" value="1"/>
</dbReference>
<comment type="subcellular location">
    <subcellularLocation>
        <location evidence="2">Cell membrane</location>
        <topology evidence="2">Lipid-anchor</topology>
    </subcellularLocation>
</comment>
<protein>
    <recommendedName>
        <fullName evidence="8">Membrane-anchored ubiquitin-fold protein</fullName>
    </recommendedName>
</protein>
<dbReference type="PROSITE" id="PS50053">
    <property type="entry name" value="UBIQUITIN_2"/>
    <property type="match status" value="1"/>
</dbReference>
<evidence type="ECO:0000259" key="9">
    <source>
        <dbReference type="PROSITE" id="PS50053"/>
    </source>
</evidence>
<dbReference type="InterPro" id="IPR040015">
    <property type="entry name" value="UBL3-like"/>
</dbReference>
<dbReference type="InterPro" id="IPR029071">
    <property type="entry name" value="Ubiquitin-like_domsf"/>
</dbReference>
<dbReference type="GO" id="GO:0005886">
    <property type="term" value="C:plasma membrane"/>
    <property type="evidence" value="ECO:0007669"/>
    <property type="project" value="UniProtKB-SubCell"/>
</dbReference>
<keyword evidence="6" id="KW-0449">Lipoprotein</keyword>
<accession>A0A388KC90</accession>
<dbReference type="AlphaFoldDB" id="A0A388KC90"/>
<dbReference type="Pfam" id="PF13881">
    <property type="entry name" value="Rad60-SLD_2"/>
    <property type="match status" value="1"/>
</dbReference>
<dbReference type="InterPro" id="IPR039540">
    <property type="entry name" value="UBL3-like_ubiquitin_dom"/>
</dbReference>
<organism evidence="10 11">
    <name type="scientific">Chara braunii</name>
    <name type="common">Braun's stonewort</name>
    <dbReference type="NCBI Taxonomy" id="69332"/>
    <lineage>
        <taxon>Eukaryota</taxon>
        <taxon>Viridiplantae</taxon>
        <taxon>Streptophyta</taxon>
        <taxon>Charophyceae</taxon>
        <taxon>Charales</taxon>
        <taxon>Characeae</taxon>
        <taxon>Chara</taxon>
    </lineage>
</organism>
<evidence type="ECO:0000256" key="7">
    <source>
        <dbReference type="ARBA" id="ARBA00023289"/>
    </source>
</evidence>
<sequence>MAGGGEEIELKFRLIDGTDIGPLKFAPTATVAQMKESIIQAWPTDKEGGPTAIQDMKLINGGKILENNLTLAESRVPLGEAGAGIAITMHLVVRQPTNDKSQEKPYAKVPKDDKCGRCVIL</sequence>
<dbReference type="CDD" id="cd01814">
    <property type="entry name" value="Ubl_MUBs_plant"/>
    <property type="match status" value="1"/>
</dbReference>
<dbReference type="InterPro" id="IPR000626">
    <property type="entry name" value="Ubiquitin-like_dom"/>
</dbReference>
<evidence type="ECO:0000256" key="8">
    <source>
        <dbReference type="PIRNR" id="PIRNR032572"/>
    </source>
</evidence>
<dbReference type="SUPFAM" id="SSF54236">
    <property type="entry name" value="Ubiquitin-like"/>
    <property type="match status" value="1"/>
</dbReference>
<keyword evidence="11" id="KW-1185">Reference proteome</keyword>
<dbReference type="Gene3D" id="3.10.20.90">
    <property type="entry name" value="Phosphatidylinositol 3-kinase Catalytic Subunit, Chain A, domain 1"/>
    <property type="match status" value="1"/>
</dbReference>
<evidence type="ECO:0000256" key="2">
    <source>
        <dbReference type="ARBA" id="ARBA00004193"/>
    </source>
</evidence>
<dbReference type="Gramene" id="GBG67675">
    <property type="protein sequence ID" value="GBG67675"/>
    <property type="gene ID" value="CBR_g805"/>
</dbReference>
<keyword evidence="3 8" id="KW-1003">Cell membrane</keyword>
<comment type="function">
    <text evidence="1 8">May serve as docking site to facilitate the association of other proteins to the plasma membrane.</text>
</comment>
<name>A0A388KC90_CHABU</name>
<evidence type="ECO:0000256" key="4">
    <source>
        <dbReference type="ARBA" id="ARBA00022481"/>
    </source>
</evidence>
<evidence type="ECO:0000313" key="11">
    <source>
        <dbReference type="Proteomes" id="UP000265515"/>
    </source>
</evidence>
<evidence type="ECO:0000256" key="5">
    <source>
        <dbReference type="ARBA" id="ARBA00023136"/>
    </source>
</evidence>
<dbReference type="EMBL" id="BFEA01000090">
    <property type="protein sequence ID" value="GBG67675.1"/>
    <property type="molecule type" value="Genomic_DNA"/>
</dbReference>
<keyword evidence="4" id="KW-0488">Methylation</keyword>
<dbReference type="Proteomes" id="UP000265515">
    <property type="component" value="Unassembled WGS sequence"/>
</dbReference>
<comment type="caution">
    <text evidence="10">The sequence shown here is derived from an EMBL/GenBank/DDBJ whole genome shotgun (WGS) entry which is preliminary data.</text>
</comment>
<keyword evidence="5 8" id="KW-0472">Membrane</keyword>
<dbReference type="PANTHER" id="PTHR13169:SF0">
    <property type="entry name" value="UBIQUITIN-LIKE PROTEIN 3"/>
    <property type="match status" value="1"/>
</dbReference>
<gene>
    <name evidence="10" type="ORF">CBR_g805</name>
</gene>
<dbReference type="OMA" id="RCVCTIL"/>
<reference evidence="10 11" key="1">
    <citation type="journal article" date="2018" name="Cell">
        <title>The Chara Genome: Secondary Complexity and Implications for Plant Terrestrialization.</title>
        <authorList>
            <person name="Nishiyama T."/>
            <person name="Sakayama H."/>
            <person name="Vries J.D."/>
            <person name="Buschmann H."/>
            <person name="Saint-Marcoux D."/>
            <person name="Ullrich K.K."/>
            <person name="Haas F.B."/>
            <person name="Vanderstraeten L."/>
            <person name="Becker D."/>
            <person name="Lang D."/>
            <person name="Vosolsobe S."/>
            <person name="Rombauts S."/>
            <person name="Wilhelmsson P.K.I."/>
            <person name="Janitza P."/>
            <person name="Kern R."/>
            <person name="Heyl A."/>
            <person name="Rumpler F."/>
            <person name="Villalobos L.I.A.C."/>
            <person name="Clay J.M."/>
            <person name="Skokan R."/>
            <person name="Toyoda A."/>
            <person name="Suzuki Y."/>
            <person name="Kagoshima H."/>
            <person name="Schijlen E."/>
            <person name="Tajeshwar N."/>
            <person name="Catarino B."/>
            <person name="Hetherington A.J."/>
            <person name="Saltykova A."/>
            <person name="Bonnot C."/>
            <person name="Breuninger H."/>
            <person name="Symeonidi A."/>
            <person name="Radhakrishnan G.V."/>
            <person name="Van Nieuwerburgh F."/>
            <person name="Deforce D."/>
            <person name="Chang C."/>
            <person name="Karol K.G."/>
            <person name="Hedrich R."/>
            <person name="Ulvskov P."/>
            <person name="Glockner G."/>
            <person name="Delwiche C.F."/>
            <person name="Petrasek J."/>
            <person name="Van de Peer Y."/>
            <person name="Friml J."/>
            <person name="Beilby M."/>
            <person name="Dolan L."/>
            <person name="Kohara Y."/>
            <person name="Sugano S."/>
            <person name="Fujiyama A."/>
            <person name="Delaux P.-M."/>
            <person name="Quint M."/>
            <person name="TheiBen G."/>
            <person name="Hagemann M."/>
            <person name="Harholt J."/>
            <person name="Dunand C."/>
            <person name="Zachgo S."/>
            <person name="Langdale J."/>
            <person name="Maumus F."/>
            <person name="Straeten D.V.D."/>
            <person name="Gould S.B."/>
            <person name="Rensing S.A."/>
        </authorList>
    </citation>
    <scope>NUCLEOTIDE SEQUENCE [LARGE SCALE GENOMIC DNA]</scope>
    <source>
        <strain evidence="10 11">S276</strain>
    </source>
</reference>
<evidence type="ECO:0000256" key="6">
    <source>
        <dbReference type="ARBA" id="ARBA00023288"/>
    </source>
</evidence>